<reference evidence="1 2" key="1">
    <citation type="submission" date="2008-10" db="EMBL/GenBank/DDBJ databases">
        <title>Draft genome sequence of Desulvovibrio piger (ATCC 29098).</title>
        <authorList>
            <person name="Sudarsanam P."/>
            <person name="Ley R."/>
            <person name="Guruge J."/>
            <person name="Turnbaugh P.J."/>
            <person name="Mahowald M."/>
            <person name="Liep D."/>
            <person name="Gordon J."/>
        </authorList>
    </citation>
    <scope>NUCLEOTIDE SEQUENCE [LARGE SCALE GENOMIC DNA]</scope>
    <source>
        <strain evidence="1 2">ATCC 29098</strain>
    </source>
</reference>
<organism evidence="1 2">
    <name type="scientific">Desulfovibrio piger ATCC 29098</name>
    <dbReference type="NCBI Taxonomy" id="411464"/>
    <lineage>
        <taxon>Bacteria</taxon>
        <taxon>Pseudomonadati</taxon>
        <taxon>Thermodesulfobacteriota</taxon>
        <taxon>Desulfovibrionia</taxon>
        <taxon>Desulfovibrionales</taxon>
        <taxon>Desulfovibrionaceae</taxon>
        <taxon>Desulfovibrio</taxon>
    </lineage>
</organism>
<accession>B6WVL3</accession>
<protein>
    <recommendedName>
        <fullName evidence="3">Ankyrin repeat protein</fullName>
    </recommendedName>
</protein>
<proteinExistence type="predicted"/>
<dbReference type="EMBL" id="ABXU01000065">
    <property type="protein sequence ID" value="EEB32919.1"/>
    <property type="molecule type" value="Genomic_DNA"/>
</dbReference>
<evidence type="ECO:0000313" key="1">
    <source>
        <dbReference type="EMBL" id="EEB32919.1"/>
    </source>
</evidence>
<name>B6WVL3_9BACT</name>
<dbReference type="AlphaFoldDB" id="B6WVL3"/>
<dbReference type="HOGENOM" id="CLU_2244721_0_0_7"/>
<gene>
    <name evidence="1" type="ORF">DESPIG_02131</name>
</gene>
<comment type="caution">
    <text evidence="1">The sequence shown here is derived from an EMBL/GenBank/DDBJ whole genome shotgun (WGS) entry which is preliminary data.</text>
</comment>
<sequence length="115" mass="12571">MAREWAETKGLPLLMKAAEEGDLDATRLLVTLAVPRQKPVSLPEPVPSFPADKNLLEQGKAIMAAVTKGTMTLDTARGCMELLGVLARLDENLNLAERLEALEAAWKCRRDDGWG</sequence>
<evidence type="ECO:0008006" key="3">
    <source>
        <dbReference type="Google" id="ProtNLM"/>
    </source>
</evidence>
<reference evidence="1 2" key="2">
    <citation type="submission" date="2008-10" db="EMBL/GenBank/DDBJ databases">
        <authorList>
            <person name="Fulton L."/>
            <person name="Clifton S."/>
            <person name="Fulton B."/>
            <person name="Xu J."/>
            <person name="Minx P."/>
            <person name="Pepin K.H."/>
            <person name="Johnson M."/>
            <person name="Bhonagiri V."/>
            <person name="Nash W.E."/>
            <person name="Mardis E.R."/>
            <person name="Wilson R.K."/>
        </authorList>
    </citation>
    <scope>NUCLEOTIDE SEQUENCE [LARGE SCALE GENOMIC DNA]</scope>
    <source>
        <strain evidence="1 2">ATCC 29098</strain>
    </source>
</reference>
<evidence type="ECO:0000313" key="2">
    <source>
        <dbReference type="Proteomes" id="UP000003676"/>
    </source>
</evidence>
<dbReference type="Proteomes" id="UP000003676">
    <property type="component" value="Unassembled WGS sequence"/>
</dbReference>